<evidence type="ECO:0000256" key="1">
    <source>
        <dbReference type="SAM" id="Phobius"/>
    </source>
</evidence>
<keyword evidence="1" id="KW-1133">Transmembrane helix</keyword>
<comment type="caution">
    <text evidence="2">The sequence shown here is derived from an EMBL/GenBank/DDBJ whole genome shotgun (WGS) entry which is preliminary data.</text>
</comment>
<proteinExistence type="predicted"/>
<dbReference type="Proteomes" id="UP000187209">
    <property type="component" value="Unassembled WGS sequence"/>
</dbReference>
<protein>
    <submittedName>
        <fullName evidence="2">Uncharacterized protein</fullName>
    </submittedName>
</protein>
<keyword evidence="3" id="KW-1185">Reference proteome</keyword>
<keyword evidence="1" id="KW-0472">Membrane</keyword>
<accession>A0A1R2BBS4</accession>
<keyword evidence="1" id="KW-0812">Transmembrane</keyword>
<dbReference type="AlphaFoldDB" id="A0A1R2BBS4"/>
<evidence type="ECO:0000313" key="3">
    <source>
        <dbReference type="Proteomes" id="UP000187209"/>
    </source>
</evidence>
<evidence type="ECO:0000313" key="2">
    <source>
        <dbReference type="EMBL" id="OMJ74229.1"/>
    </source>
</evidence>
<dbReference type="EMBL" id="MPUH01000765">
    <property type="protein sequence ID" value="OMJ74229.1"/>
    <property type="molecule type" value="Genomic_DNA"/>
</dbReference>
<feature type="transmembrane region" description="Helical" evidence="1">
    <location>
        <begin position="59"/>
        <end position="79"/>
    </location>
</feature>
<sequence>MSDRKVKNNDARRNVKQGYNTFKNNDLNESLQSLTMNRSVDTLIVPAEKIIEKKKCSEFLCLYLYLFLNFIVMLLLIYLKLETYAIKPLNLENVCVQTDIFKIDSMCLKGQDFCTTFNSPFYTTKEKIELLRDNFHWIPTDFGKYLELHTIKGVHNCKYFIGITNDAFLLWEFKGFFPSGIKVKSPIIYRMSPNEKFVVIATSDAYIRKISIPSFQIHNLNSFFAKLSPSDIYISNNSDLILLYYITKGTIDVFNANNFQLITLEGIYGKIDKIFFTNSQNDVILKDAECLKIYFIFVSKPAYLIRSYKDYKSLLNQYCDLIAFENYYIKRK</sequence>
<gene>
    <name evidence="2" type="ORF">SteCoe_26889</name>
</gene>
<dbReference type="SUPFAM" id="SSF69322">
    <property type="entry name" value="Tricorn protease domain 2"/>
    <property type="match status" value="1"/>
</dbReference>
<name>A0A1R2BBS4_9CILI</name>
<organism evidence="2 3">
    <name type="scientific">Stentor coeruleus</name>
    <dbReference type="NCBI Taxonomy" id="5963"/>
    <lineage>
        <taxon>Eukaryota</taxon>
        <taxon>Sar</taxon>
        <taxon>Alveolata</taxon>
        <taxon>Ciliophora</taxon>
        <taxon>Postciliodesmatophora</taxon>
        <taxon>Heterotrichea</taxon>
        <taxon>Heterotrichida</taxon>
        <taxon>Stentoridae</taxon>
        <taxon>Stentor</taxon>
    </lineage>
</organism>
<reference evidence="2 3" key="1">
    <citation type="submission" date="2016-11" db="EMBL/GenBank/DDBJ databases">
        <title>The macronuclear genome of Stentor coeruleus: a giant cell with tiny introns.</title>
        <authorList>
            <person name="Slabodnick M."/>
            <person name="Ruby J.G."/>
            <person name="Reiff S.B."/>
            <person name="Swart E.C."/>
            <person name="Gosai S."/>
            <person name="Prabakaran S."/>
            <person name="Witkowska E."/>
            <person name="Larue G.E."/>
            <person name="Fisher S."/>
            <person name="Freeman R.M."/>
            <person name="Gunawardena J."/>
            <person name="Chu W."/>
            <person name="Stover N.A."/>
            <person name="Gregory B.D."/>
            <person name="Nowacki M."/>
            <person name="Derisi J."/>
            <person name="Roy S.W."/>
            <person name="Marshall W.F."/>
            <person name="Sood P."/>
        </authorList>
    </citation>
    <scope>NUCLEOTIDE SEQUENCE [LARGE SCALE GENOMIC DNA]</scope>
    <source>
        <strain evidence="2">WM001</strain>
    </source>
</reference>